<protein>
    <submittedName>
        <fullName evidence="2 3">Uncharacterized protein</fullName>
    </submittedName>
</protein>
<dbReference type="EMBL" id="GL385395">
    <property type="protein sequence ID" value="EJT81507.1"/>
    <property type="molecule type" value="Genomic_DNA"/>
</dbReference>
<dbReference type="AlphaFoldDB" id="J3NJQ5"/>
<evidence type="ECO:0000256" key="1">
    <source>
        <dbReference type="SAM" id="MobiDB-lite"/>
    </source>
</evidence>
<evidence type="ECO:0000313" key="2">
    <source>
        <dbReference type="EMBL" id="EJT81507.1"/>
    </source>
</evidence>
<accession>J3NJQ5</accession>
<reference evidence="2" key="2">
    <citation type="submission" date="2010-07" db="EMBL/GenBank/DDBJ databases">
        <authorList>
            <consortium name="The Broad Institute Genome Sequencing Platform"/>
            <consortium name="Broad Institute Genome Sequencing Center for Infectious Disease"/>
            <person name="Ma L.-J."/>
            <person name="Dead R."/>
            <person name="Young S."/>
            <person name="Zeng Q."/>
            <person name="Koehrsen M."/>
            <person name="Alvarado L."/>
            <person name="Berlin A."/>
            <person name="Chapman S.B."/>
            <person name="Chen Z."/>
            <person name="Freedman E."/>
            <person name="Gellesch M."/>
            <person name="Goldberg J."/>
            <person name="Griggs A."/>
            <person name="Gujja S."/>
            <person name="Heilman E.R."/>
            <person name="Heiman D."/>
            <person name="Hepburn T."/>
            <person name="Howarth C."/>
            <person name="Jen D."/>
            <person name="Larson L."/>
            <person name="Mehta T."/>
            <person name="Neiman D."/>
            <person name="Pearson M."/>
            <person name="Roberts A."/>
            <person name="Saif S."/>
            <person name="Shea T."/>
            <person name="Shenoy N."/>
            <person name="Sisk P."/>
            <person name="Stolte C."/>
            <person name="Sykes S."/>
            <person name="Walk T."/>
            <person name="White J."/>
            <person name="Yandava C."/>
            <person name="Haas B."/>
            <person name="Nusbaum C."/>
            <person name="Birren B."/>
        </authorList>
    </citation>
    <scope>NUCLEOTIDE SEQUENCE</scope>
    <source>
        <strain evidence="2">R3-111a-1</strain>
    </source>
</reference>
<dbReference type="HOGENOM" id="CLU_2922751_0_0_1"/>
<reference evidence="2" key="3">
    <citation type="submission" date="2010-09" db="EMBL/GenBank/DDBJ databases">
        <title>Annotation of Gaeumannomyces graminis var. tritici R3-111a-1.</title>
        <authorList>
            <consortium name="The Broad Institute Genome Sequencing Platform"/>
            <person name="Ma L.-J."/>
            <person name="Dead R."/>
            <person name="Young S.K."/>
            <person name="Zeng Q."/>
            <person name="Gargeya S."/>
            <person name="Fitzgerald M."/>
            <person name="Haas B."/>
            <person name="Abouelleil A."/>
            <person name="Alvarado L."/>
            <person name="Arachchi H.M."/>
            <person name="Berlin A."/>
            <person name="Brown A."/>
            <person name="Chapman S.B."/>
            <person name="Chen Z."/>
            <person name="Dunbar C."/>
            <person name="Freedman E."/>
            <person name="Gearin G."/>
            <person name="Gellesch M."/>
            <person name="Goldberg J."/>
            <person name="Griggs A."/>
            <person name="Gujja S."/>
            <person name="Heiman D."/>
            <person name="Howarth C."/>
            <person name="Larson L."/>
            <person name="Lui A."/>
            <person name="MacDonald P.J.P."/>
            <person name="Mehta T."/>
            <person name="Montmayeur A."/>
            <person name="Murphy C."/>
            <person name="Neiman D."/>
            <person name="Pearson M."/>
            <person name="Priest M."/>
            <person name="Roberts A."/>
            <person name="Saif S."/>
            <person name="Shea T."/>
            <person name="Shenoy N."/>
            <person name="Sisk P."/>
            <person name="Stolte C."/>
            <person name="Sykes S."/>
            <person name="Yandava C."/>
            <person name="Wortman J."/>
            <person name="Nusbaum C."/>
            <person name="Birren B."/>
        </authorList>
    </citation>
    <scope>NUCLEOTIDE SEQUENCE</scope>
    <source>
        <strain evidence="2">R3-111a-1</strain>
    </source>
</reference>
<evidence type="ECO:0000313" key="3">
    <source>
        <dbReference type="EnsemblFungi" id="EJT81507"/>
    </source>
</evidence>
<keyword evidence="4" id="KW-1185">Reference proteome</keyword>
<reference evidence="4" key="1">
    <citation type="submission" date="2010-07" db="EMBL/GenBank/DDBJ databases">
        <title>The genome sequence of Gaeumannomyces graminis var. tritici strain R3-111a-1.</title>
        <authorList>
            <consortium name="The Broad Institute Genome Sequencing Platform"/>
            <person name="Ma L.-J."/>
            <person name="Dead R."/>
            <person name="Young S."/>
            <person name="Zeng Q."/>
            <person name="Koehrsen M."/>
            <person name="Alvarado L."/>
            <person name="Berlin A."/>
            <person name="Chapman S.B."/>
            <person name="Chen Z."/>
            <person name="Freedman E."/>
            <person name="Gellesch M."/>
            <person name="Goldberg J."/>
            <person name="Griggs A."/>
            <person name="Gujja S."/>
            <person name="Heilman E.R."/>
            <person name="Heiman D."/>
            <person name="Hepburn T."/>
            <person name="Howarth C."/>
            <person name="Jen D."/>
            <person name="Larson L."/>
            <person name="Mehta T."/>
            <person name="Neiman D."/>
            <person name="Pearson M."/>
            <person name="Roberts A."/>
            <person name="Saif S."/>
            <person name="Shea T."/>
            <person name="Shenoy N."/>
            <person name="Sisk P."/>
            <person name="Stolte C."/>
            <person name="Sykes S."/>
            <person name="Walk T."/>
            <person name="White J."/>
            <person name="Yandava C."/>
            <person name="Haas B."/>
            <person name="Nusbaum C."/>
            <person name="Birren B."/>
        </authorList>
    </citation>
    <scope>NUCLEOTIDE SEQUENCE [LARGE SCALE GENOMIC DNA]</scope>
    <source>
        <strain evidence="4">R3-111a-1</strain>
    </source>
</reference>
<name>J3NJQ5_GAET3</name>
<dbReference type="Proteomes" id="UP000006039">
    <property type="component" value="Unassembled WGS sequence"/>
</dbReference>
<proteinExistence type="predicted"/>
<dbReference type="RefSeq" id="XP_009217516.1">
    <property type="nucleotide sequence ID" value="XM_009219252.1"/>
</dbReference>
<dbReference type="VEuPathDB" id="FungiDB:GGTG_01485"/>
<evidence type="ECO:0000313" key="4">
    <source>
        <dbReference type="Proteomes" id="UP000006039"/>
    </source>
</evidence>
<dbReference type="GeneID" id="20341943"/>
<sequence>MAGVSLPETFPSARQNRCQPIGAAGRPSYRDAAGFVHLVRGRRSPARVYSTACVNTHLFTY</sequence>
<organism evidence="2">
    <name type="scientific">Gaeumannomyces tritici (strain R3-111a-1)</name>
    <name type="common">Wheat and barley take-all root rot fungus</name>
    <name type="synonym">Gaeumannomyces graminis var. tritici</name>
    <dbReference type="NCBI Taxonomy" id="644352"/>
    <lineage>
        <taxon>Eukaryota</taxon>
        <taxon>Fungi</taxon>
        <taxon>Dikarya</taxon>
        <taxon>Ascomycota</taxon>
        <taxon>Pezizomycotina</taxon>
        <taxon>Sordariomycetes</taxon>
        <taxon>Sordariomycetidae</taxon>
        <taxon>Magnaporthales</taxon>
        <taxon>Magnaporthaceae</taxon>
        <taxon>Gaeumannomyces</taxon>
    </lineage>
</organism>
<gene>
    <name evidence="3" type="primary">20341943</name>
    <name evidence="2" type="ORF">GGTG_01485</name>
</gene>
<reference evidence="3" key="5">
    <citation type="submission" date="2018-04" db="UniProtKB">
        <authorList>
            <consortium name="EnsemblFungi"/>
        </authorList>
    </citation>
    <scope>IDENTIFICATION</scope>
    <source>
        <strain evidence="3">R3-111a-1</strain>
    </source>
</reference>
<feature type="region of interest" description="Disordered" evidence="1">
    <location>
        <begin position="1"/>
        <end position="27"/>
    </location>
</feature>
<dbReference type="EnsemblFungi" id="EJT81507">
    <property type="protein sequence ID" value="EJT81507"/>
    <property type="gene ID" value="GGTG_01485"/>
</dbReference>
<reference evidence="3" key="4">
    <citation type="journal article" date="2015" name="G3 (Bethesda)">
        <title>Genome sequences of three phytopathogenic species of the Magnaporthaceae family of fungi.</title>
        <authorList>
            <person name="Okagaki L.H."/>
            <person name="Nunes C.C."/>
            <person name="Sailsbery J."/>
            <person name="Clay B."/>
            <person name="Brown D."/>
            <person name="John T."/>
            <person name="Oh Y."/>
            <person name="Young N."/>
            <person name="Fitzgerald M."/>
            <person name="Haas B.J."/>
            <person name="Zeng Q."/>
            <person name="Young S."/>
            <person name="Adiconis X."/>
            <person name="Fan L."/>
            <person name="Levin J.Z."/>
            <person name="Mitchell T.K."/>
            <person name="Okubara P.A."/>
            <person name="Farman M.L."/>
            <person name="Kohn L.M."/>
            <person name="Birren B."/>
            <person name="Ma L.-J."/>
            <person name="Dean R.A."/>
        </authorList>
    </citation>
    <scope>NUCLEOTIDE SEQUENCE</scope>
    <source>
        <strain evidence="3">R3-111a-1</strain>
    </source>
</reference>